<reference evidence="1" key="1">
    <citation type="submission" date="2022-04" db="EMBL/GenBank/DDBJ databases">
        <title>Genome of the entomopathogenic fungus Entomophthora muscae.</title>
        <authorList>
            <person name="Elya C."/>
            <person name="Lovett B.R."/>
            <person name="Lee E."/>
            <person name="Macias A.M."/>
            <person name="Hajek A.E."/>
            <person name="De Bivort B.L."/>
            <person name="Kasson M.T."/>
            <person name="De Fine Licht H.H."/>
            <person name="Stajich J.E."/>
        </authorList>
    </citation>
    <scope>NUCLEOTIDE SEQUENCE</scope>
    <source>
        <strain evidence="1">Berkeley</strain>
    </source>
</reference>
<dbReference type="Proteomes" id="UP001165960">
    <property type="component" value="Unassembled WGS sequence"/>
</dbReference>
<evidence type="ECO:0000313" key="1">
    <source>
        <dbReference type="EMBL" id="KAJ9075032.1"/>
    </source>
</evidence>
<evidence type="ECO:0000313" key="2">
    <source>
        <dbReference type="Proteomes" id="UP001165960"/>
    </source>
</evidence>
<name>A0ACC2TL95_9FUNG</name>
<proteinExistence type="predicted"/>
<organism evidence="1 2">
    <name type="scientific">Entomophthora muscae</name>
    <dbReference type="NCBI Taxonomy" id="34485"/>
    <lineage>
        <taxon>Eukaryota</taxon>
        <taxon>Fungi</taxon>
        <taxon>Fungi incertae sedis</taxon>
        <taxon>Zoopagomycota</taxon>
        <taxon>Entomophthoromycotina</taxon>
        <taxon>Entomophthoromycetes</taxon>
        <taxon>Entomophthorales</taxon>
        <taxon>Entomophthoraceae</taxon>
        <taxon>Entomophthora</taxon>
    </lineage>
</organism>
<gene>
    <name evidence="1" type="ORF">DSO57_1000316</name>
</gene>
<keyword evidence="2" id="KW-1185">Reference proteome</keyword>
<sequence>MAVALEVSKQPLIPWTSYLSFFCLRQVHQALGDFLMLFQAAAAKVSLPKLAKLAALKVALNSTDADLPPWSEPVASLQDLISRLQNFNSNHSEHASSLIAGDLTTTQPLPAQIEGYTSNVSILNSPSGSTPNSLNDNPKSKNSTLLNSGDKTTTKYELKQIQDSLTLSIPSALCVIDTTYPTPHACKTSPAYGNNFNCCALLLNLFTLNILSLLTIEGHGESPSNFSDDSLFDYQYSPSSNCANMVRVDCNDPVLPESSSWSNILGALSLSPNSRIEDLMAIFDANPPGFEATKSSTPSMISSDLINKELSGYFLLLVSFLSYASTSVVHTLVDTGAKVNFISIGLAEKLGLNLIQEGLVKGGNYTTFCSLNVSKPLVFSVGNHTFTKRFYAVKNLVYLVILGIGWWKRYNFASHLKSNLLLLILPAGVSFSLPLLDALLCEDDSSLALCDQMVPPSNPTPLPVCITHLAKMFDPTRADNCQSILNLTSSFASQWTW</sequence>
<protein>
    <submittedName>
        <fullName evidence="1">Uncharacterized protein</fullName>
    </submittedName>
</protein>
<dbReference type="EMBL" id="QTSX02002841">
    <property type="protein sequence ID" value="KAJ9075032.1"/>
    <property type="molecule type" value="Genomic_DNA"/>
</dbReference>
<accession>A0ACC2TL95</accession>
<comment type="caution">
    <text evidence="1">The sequence shown here is derived from an EMBL/GenBank/DDBJ whole genome shotgun (WGS) entry which is preliminary data.</text>
</comment>